<dbReference type="InParanoid" id="A0A165CPW7"/>
<dbReference type="InterPro" id="IPR050235">
    <property type="entry name" value="CK1_Ser-Thr_kinase"/>
</dbReference>
<organism evidence="1 2">
    <name type="scientific">Laetiporus sulphureus 93-53</name>
    <dbReference type="NCBI Taxonomy" id="1314785"/>
    <lineage>
        <taxon>Eukaryota</taxon>
        <taxon>Fungi</taxon>
        <taxon>Dikarya</taxon>
        <taxon>Basidiomycota</taxon>
        <taxon>Agaricomycotina</taxon>
        <taxon>Agaricomycetes</taxon>
        <taxon>Polyporales</taxon>
        <taxon>Laetiporus</taxon>
    </lineage>
</organism>
<dbReference type="RefSeq" id="XP_040760944.1">
    <property type="nucleotide sequence ID" value="XM_040914634.1"/>
</dbReference>
<evidence type="ECO:0000313" key="2">
    <source>
        <dbReference type="Proteomes" id="UP000076871"/>
    </source>
</evidence>
<dbReference type="PANTHER" id="PTHR11909">
    <property type="entry name" value="CASEIN KINASE-RELATED"/>
    <property type="match status" value="1"/>
</dbReference>
<dbReference type="AlphaFoldDB" id="A0A165CPW7"/>
<dbReference type="Gene3D" id="1.10.510.10">
    <property type="entry name" value="Transferase(Phosphotransferase) domain 1"/>
    <property type="match status" value="1"/>
</dbReference>
<sequence length="424" mass="48526">MPWNTYTRTGSYIARRYQTGIPAQPIIERKHIMATLTWASLNAHYGIDFFRRDDLNSFADTVLFLLRGDLPWRKVLSNRGTVIANMLQVREQKKMWTGIKLAEGYFSDFDELLDYSHSWSFEGGRDYSRFLRMLTNLYYYYRSGFADDDMLDWSPSLPEPSQKIDIQGPIVTAGQMVYVEVLADLTIQGIPKLNDSYIWYGPSSLRDEWLFRRGPLSTVPSVRIARYLDQLEKSESAGIRTPSAWHIPDAYRYAFAGLNSFIGVDDQPLPAVYQVDSDMIKLLEDTFTAAEKLEMQNEEDAKACESIRETQAAQHVPHIRAYYAFTGHSIETAREEWFGTRGWLDGLVQIGRCRAAGNGWAWTGTPEAAVDAEGGGSTEELSDSYYGFDLADWELQGEHDISLTLSSRGRRRCWMRRFSASMRS</sequence>
<name>A0A165CPW7_9APHY</name>
<dbReference type="InterPro" id="IPR011009">
    <property type="entry name" value="Kinase-like_dom_sf"/>
</dbReference>
<reference evidence="1 2" key="1">
    <citation type="journal article" date="2016" name="Mol. Biol. Evol.">
        <title>Comparative Genomics of Early-Diverging Mushroom-Forming Fungi Provides Insights into the Origins of Lignocellulose Decay Capabilities.</title>
        <authorList>
            <person name="Nagy L.G."/>
            <person name="Riley R."/>
            <person name="Tritt A."/>
            <person name="Adam C."/>
            <person name="Daum C."/>
            <person name="Floudas D."/>
            <person name="Sun H."/>
            <person name="Yadav J.S."/>
            <person name="Pangilinan J."/>
            <person name="Larsson K.H."/>
            <person name="Matsuura K."/>
            <person name="Barry K."/>
            <person name="Labutti K."/>
            <person name="Kuo R."/>
            <person name="Ohm R.A."/>
            <person name="Bhattacharya S.S."/>
            <person name="Shirouzu T."/>
            <person name="Yoshinaga Y."/>
            <person name="Martin F.M."/>
            <person name="Grigoriev I.V."/>
            <person name="Hibbett D.S."/>
        </authorList>
    </citation>
    <scope>NUCLEOTIDE SEQUENCE [LARGE SCALE GENOMIC DNA]</scope>
    <source>
        <strain evidence="1 2">93-53</strain>
    </source>
</reference>
<dbReference type="SUPFAM" id="SSF56112">
    <property type="entry name" value="Protein kinase-like (PK-like)"/>
    <property type="match status" value="1"/>
</dbReference>
<accession>A0A165CPW7</accession>
<dbReference type="EMBL" id="KV427646">
    <property type="protein sequence ID" value="KZT03204.1"/>
    <property type="molecule type" value="Genomic_DNA"/>
</dbReference>
<dbReference type="Proteomes" id="UP000076871">
    <property type="component" value="Unassembled WGS sequence"/>
</dbReference>
<gene>
    <name evidence="1" type="ORF">LAESUDRAFT_814845</name>
</gene>
<protein>
    <submittedName>
        <fullName evidence="1">Uncharacterized protein</fullName>
    </submittedName>
</protein>
<dbReference type="STRING" id="1314785.A0A165CPW7"/>
<dbReference type="GeneID" id="63831661"/>
<evidence type="ECO:0000313" key="1">
    <source>
        <dbReference type="EMBL" id="KZT03204.1"/>
    </source>
</evidence>
<proteinExistence type="predicted"/>
<keyword evidence="2" id="KW-1185">Reference proteome</keyword>